<evidence type="ECO:0000313" key="2">
    <source>
        <dbReference type="Proteomes" id="UP001341840"/>
    </source>
</evidence>
<keyword evidence="2" id="KW-1185">Reference proteome</keyword>
<organism evidence="1 2">
    <name type="scientific">Stylosanthes scabra</name>
    <dbReference type="NCBI Taxonomy" id="79078"/>
    <lineage>
        <taxon>Eukaryota</taxon>
        <taxon>Viridiplantae</taxon>
        <taxon>Streptophyta</taxon>
        <taxon>Embryophyta</taxon>
        <taxon>Tracheophyta</taxon>
        <taxon>Spermatophyta</taxon>
        <taxon>Magnoliopsida</taxon>
        <taxon>eudicotyledons</taxon>
        <taxon>Gunneridae</taxon>
        <taxon>Pentapetalae</taxon>
        <taxon>rosids</taxon>
        <taxon>fabids</taxon>
        <taxon>Fabales</taxon>
        <taxon>Fabaceae</taxon>
        <taxon>Papilionoideae</taxon>
        <taxon>50 kb inversion clade</taxon>
        <taxon>dalbergioids sensu lato</taxon>
        <taxon>Dalbergieae</taxon>
        <taxon>Pterocarpus clade</taxon>
        <taxon>Stylosanthes</taxon>
    </lineage>
</organism>
<evidence type="ECO:0000313" key="1">
    <source>
        <dbReference type="EMBL" id="MED6153351.1"/>
    </source>
</evidence>
<feature type="non-terminal residue" evidence="1">
    <location>
        <position position="87"/>
    </location>
</feature>
<comment type="caution">
    <text evidence="1">The sequence shown here is derived from an EMBL/GenBank/DDBJ whole genome shotgun (WGS) entry which is preliminary data.</text>
</comment>
<proteinExistence type="predicted"/>
<dbReference type="EMBL" id="JASCZI010093537">
    <property type="protein sequence ID" value="MED6153351.1"/>
    <property type="molecule type" value="Genomic_DNA"/>
</dbReference>
<sequence>MLRSNADPDLLVFDPKIKRSLRHIHFENTQYFQREGIASVRDSAYSSASETDIELPFSDIGTNTMGDLSRITLKLMGGASMALENQL</sequence>
<accession>A0ABU6TWY2</accession>
<dbReference type="Proteomes" id="UP001341840">
    <property type="component" value="Unassembled WGS sequence"/>
</dbReference>
<protein>
    <submittedName>
        <fullName evidence="1">Uncharacterized protein</fullName>
    </submittedName>
</protein>
<gene>
    <name evidence="1" type="ORF">PIB30_101151</name>
</gene>
<name>A0ABU6TWY2_9FABA</name>
<reference evidence="1 2" key="1">
    <citation type="journal article" date="2023" name="Plants (Basel)">
        <title>Bridging the Gap: Combining Genomics and Transcriptomics Approaches to Understand Stylosanthes scabra, an Orphan Legume from the Brazilian Caatinga.</title>
        <authorList>
            <person name="Ferreira-Neto J.R.C."/>
            <person name="da Silva M.D."/>
            <person name="Binneck E."/>
            <person name="de Melo N.F."/>
            <person name="da Silva R.H."/>
            <person name="de Melo A.L.T.M."/>
            <person name="Pandolfi V."/>
            <person name="Bustamante F.O."/>
            <person name="Brasileiro-Vidal A.C."/>
            <person name="Benko-Iseppon A.M."/>
        </authorList>
    </citation>
    <scope>NUCLEOTIDE SEQUENCE [LARGE SCALE GENOMIC DNA]</scope>
    <source>
        <tissue evidence="1">Leaves</tissue>
    </source>
</reference>